<sequence>MPQWDRVGVKRSADFGQLLGEVVTFARFPEADVEEEGNRGLTSPPSGTCRDPSGCRRGSSQSGDPRSIKMWGGVDSPSERRRFGLLRKTGKLYPYRDAYPCGTLREVIPPGQILFSRR</sequence>
<name>A0AAW1UJT3_9CUCU</name>
<organism evidence="2 3">
    <name type="scientific">Henosepilachna vigintioctopunctata</name>
    <dbReference type="NCBI Taxonomy" id="420089"/>
    <lineage>
        <taxon>Eukaryota</taxon>
        <taxon>Metazoa</taxon>
        <taxon>Ecdysozoa</taxon>
        <taxon>Arthropoda</taxon>
        <taxon>Hexapoda</taxon>
        <taxon>Insecta</taxon>
        <taxon>Pterygota</taxon>
        <taxon>Neoptera</taxon>
        <taxon>Endopterygota</taxon>
        <taxon>Coleoptera</taxon>
        <taxon>Polyphaga</taxon>
        <taxon>Cucujiformia</taxon>
        <taxon>Coccinelloidea</taxon>
        <taxon>Coccinellidae</taxon>
        <taxon>Epilachninae</taxon>
        <taxon>Epilachnini</taxon>
        <taxon>Henosepilachna</taxon>
    </lineage>
</organism>
<protein>
    <submittedName>
        <fullName evidence="2">Uncharacterized protein</fullName>
    </submittedName>
</protein>
<reference evidence="2 3" key="1">
    <citation type="submission" date="2023-03" db="EMBL/GenBank/DDBJ databases">
        <title>Genome insight into feeding habits of ladybird beetles.</title>
        <authorList>
            <person name="Li H.-S."/>
            <person name="Huang Y.-H."/>
            <person name="Pang H."/>
        </authorList>
    </citation>
    <scope>NUCLEOTIDE SEQUENCE [LARGE SCALE GENOMIC DNA]</scope>
    <source>
        <strain evidence="2">SYSU_2023b</strain>
        <tissue evidence="2">Whole body</tissue>
    </source>
</reference>
<comment type="caution">
    <text evidence="2">The sequence shown here is derived from an EMBL/GenBank/DDBJ whole genome shotgun (WGS) entry which is preliminary data.</text>
</comment>
<proteinExistence type="predicted"/>
<keyword evidence="3" id="KW-1185">Reference proteome</keyword>
<evidence type="ECO:0000313" key="3">
    <source>
        <dbReference type="Proteomes" id="UP001431783"/>
    </source>
</evidence>
<evidence type="ECO:0000256" key="1">
    <source>
        <dbReference type="SAM" id="MobiDB-lite"/>
    </source>
</evidence>
<dbReference type="Proteomes" id="UP001431783">
    <property type="component" value="Unassembled WGS sequence"/>
</dbReference>
<evidence type="ECO:0000313" key="2">
    <source>
        <dbReference type="EMBL" id="KAK9882745.1"/>
    </source>
</evidence>
<accession>A0AAW1UJT3</accession>
<gene>
    <name evidence="2" type="ORF">WA026_023006</name>
</gene>
<dbReference type="AlphaFoldDB" id="A0AAW1UJT3"/>
<feature type="region of interest" description="Disordered" evidence="1">
    <location>
        <begin position="33"/>
        <end position="78"/>
    </location>
</feature>
<dbReference type="EMBL" id="JARQZJ010000081">
    <property type="protein sequence ID" value="KAK9882745.1"/>
    <property type="molecule type" value="Genomic_DNA"/>
</dbReference>